<evidence type="ECO:0000256" key="2">
    <source>
        <dbReference type="ARBA" id="ARBA00004117"/>
    </source>
</evidence>
<keyword evidence="4" id="KW-0975">Bacterial flagellum</keyword>
<dbReference type="EMBL" id="SJPM01000010">
    <property type="protein sequence ID" value="TWT93133.1"/>
    <property type="molecule type" value="Genomic_DNA"/>
</dbReference>
<reference evidence="5 6" key="1">
    <citation type="submission" date="2019-02" db="EMBL/GenBank/DDBJ databases">
        <title>Deep-cultivation of Planctomycetes and their phenomic and genomic characterization uncovers novel biology.</title>
        <authorList>
            <person name="Wiegand S."/>
            <person name="Jogler M."/>
            <person name="Boedeker C."/>
            <person name="Pinto D."/>
            <person name="Vollmers J."/>
            <person name="Rivas-Marin E."/>
            <person name="Kohn T."/>
            <person name="Peeters S.H."/>
            <person name="Heuer A."/>
            <person name="Rast P."/>
            <person name="Oberbeckmann S."/>
            <person name="Bunk B."/>
            <person name="Jeske O."/>
            <person name="Meyerdierks A."/>
            <person name="Storesund J.E."/>
            <person name="Kallscheuer N."/>
            <person name="Luecker S."/>
            <person name="Lage O.M."/>
            <person name="Pohl T."/>
            <person name="Merkel B.J."/>
            <person name="Hornburger P."/>
            <person name="Mueller R.-W."/>
            <person name="Bruemmer F."/>
            <person name="Labrenz M."/>
            <person name="Spormann A.M."/>
            <person name="Op Den Camp H."/>
            <person name="Overmann J."/>
            <person name="Amann R."/>
            <person name="Jetten M.S.M."/>
            <person name="Mascher T."/>
            <person name="Medema M.H."/>
            <person name="Devos D.P."/>
            <person name="Kaster A.-K."/>
            <person name="Ovreas L."/>
            <person name="Rohde M."/>
            <person name="Galperin M.Y."/>
            <person name="Jogler C."/>
        </authorList>
    </citation>
    <scope>NUCLEOTIDE SEQUENCE [LARGE SCALE GENOMIC DNA]</scope>
    <source>
        <strain evidence="5 6">Pla100</strain>
    </source>
</reference>
<dbReference type="SUPFAM" id="SSF48371">
    <property type="entry name" value="ARM repeat"/>
    <property type="match status" value="1"/>
</dbReference>
<evidence type="ECO:0000313" key="5">
    <source>
        <dbReference type="EMBL" id="TWT93133.1"/>
    </source>
</evidence>
<dbReference type="GO" id="GO:0071973">
    <property type="term" value="P:bacterial-type flagellum-dependent cell motility"/>
    <property type="evidence" value="ECO:0007669"/>
    <property type="project" value="InterPro"/>
</dbReference>
<dbReference type="Proteomes" id="UP000316213">
    <property type="component" value="Unassembled WGS sequence"/>
</dbReference>
<accession>A0A5C6A3Y4</accession>
<keyword evidence="3" id="KW-0732">Signal</keyword>
<dbReference type="GO" id="GO:0005198">
    <property type="term" value="F:structural molecule activity"/>
    <property type="evidence" value="ECO:0007669"/>
    <property type="project" value="InterPro"/>
</dbReference>
<keyword evidence="5" id="KW-0282">Flagellum</keyword>
<dbReference type="InterPro" id="IPR016024">
    <property type="entry name" value="ARM-type_fold"/>
</dbReference>
<dbReference type="InterPro" id="IPR011989">
    <property type="entry name" value="ARM-like"/>
</dbReference>
<dbReference type="PROSITE" id="PS51257">
    <property type="entry name" value="PROKAR_LIPOPROTEIN"/>
    <property type="match status" value="1"/>
</dbReference>
<dbReference type="PANTHER" id="PTHR30381">
    <property type="entry name" value="FLAGELLAR P-RING PERIPLASMIC PROTEIN FLGI"/>
    <property type="match status" value="1"/>
</dbReference>
<organism evidence="5 6">
    <name type="scientific">Neorhodopirellula pilleata</name>
    <dbReference type="NCBI Taxonomy" id="2714738"/>
    <lineage>
        <taxon>Bacteria</taxon>
        <taxon>Pseudomonadati</taxon>
        <taxon>Planctomycetota</taxon>
        <taxon>Planctomycetia</taxon>
        <taxon>Pirellulales</taxon>
        <taxon>Pirellulaceae</taxon>
        <taxon>Neorhodopirellula</taxon>
    </lineage>
</organism>
<dbReference type="Gene3D" id="1.25.10.10">
    <property type="entry name" value="Leucine-rich Repeat Variant"/>
    <property type="match status" value="1"/>
</dbReference>
<dbReference type="GO" id="GO:0030288">
    <property type="term" value="C:outer membrane-bounded periplasmic space"/>
    <property type="evidence" value="ECO:0007669"/>
    <property type="project" value="InterPro"/>
</dbReference>
<dbReference type="InterPro" id="IPR001782">
    <property type="entry name" value="Flag_FlgI"/>
</dbReference>
<evidence type="ECO:0000256" key="4">
    <source>
        <dbReference type="ARBA" id="ARBA00023143"/>
    </source>
</evidence>
<dbReference type="RefSeq" id="WP_231603312.1">
    <property type="nucleotide sequence ID" value="NZ_SJPM01000010.1"/>
</dbReference>
<evidence type="ECO:0000256" key="1">
    <source>
        <dbReference type="ARBA" id="ARBA00002591"/>
    </source>
</evidence>
<keyword evidence="5" id="KW-0966">Cell projection</keyword>
<gene>
    <name evidence="5" type="ORF">Pla100_44500</name>
</gene>
<protein>
    <submittedName>
        <fullName evidence="5">Flagellar basal body P-ring protein</fullName>
    </submittedName>
</protein>
<dbReference type="Pfam" id="PF02119">
    <property type="entry name" value="FlgI"/>
    <property type="match status" value="1"/>
</dbReference>
<evidence type="ECO:0000313" key="6">
    <source>
        <dbReference type="Proteomes" id="UP000316213"/>
    </source>
</evidence>
<dbReference type="AlphaFoldDB" id="A0A5C6A3Y4"/>
<sequence length="563" mass="61542">MLSSRFGLICLTILLAAGGLMSTGCSSLLDRGKSSQDGDPHLKKLLAAPEPPDLVREAAVAQGLNEIRIDGVAVVNRLPGTGGPALPSGFRDRLLEEMKRNEVPNPNEYLERDDTALVQVRGLIPPGSRRGDPIDLQILTPPKTEATDLHGGWLLDTRLRHQQVLQNSVRSSDVMAIGTGPILTRADFDGTDDATLQVTGRILSGGMVQLDRKLGLVLRPKYQHVKLATAIADAINRRFYFFDGTTRRGIAKAIEDDYIELDVHPRYRHHEERFMAVVRAIAVAPESTGTQAKLVDLAEKLRNPPTAFDAAIQLEALGEMAIPTLIEATELSNPELRFYAAEALAYLDRVEAVAPLVEGIRNHPAFRAPALAALQGLANPTVGNSVRKLLDEASLETRYGAMVTLRERKDAKDSLGGENLKGQFRLYEIPSKGPAAVVVSLNRKPEIVLMGDVARPAMESFFIGPAGMVIRRIEGEATSAGRFRISRFRPGQEDAFAEIEGTWQAILRGITEVGGGYGDAVATLRMAKEQGVLVDQLAFDPLPQFQRTYYRDEETSEDDDDDE</sequence>
<comment type="caution">
    <text evidence="5">The sequence shown here is derived from an EMBL/GenBank/DDBJ whole genome shotgun (WGS) entry which is preliminary data.</text>
</comment>
<dbReference type="GO" id="GO:0009428">
    <property type="term" value="C:bacterial-type flagellum basal body, distal rod, P ring"/>
    <property type="evidence" value="ECO:0007669"/>
    <property type="project" value="InterPro"/>
</dbReference>
<evidence type="ECO:0000256" key="3">
    <source>
        <dbReference type="ARBA" id="ARBA00022729"/>
    </source>
</evidence>
<dbReference type="PANTHER" id="PTHR30381:SF0">
    <property type="entry name" value="FLAGELLAR P-RING PROTEIN"/>
    <property type="match status" value="1"/>
</dbReference>
<comment type="subcellular location">
    <subcellularLocation>
        <location evidence="2">Bacterial flagellum basal body</location>
    </subcellularLocation>
</comment>
<keyword evidence="5" id="KW-0969">Cilium</keyword>
<keyword evidence="6" id="KW-1185">Reference proteome</keyword>
<proteinExistence type="predicted"/>
<comment type="function">
    <text evidence="1">Assembles around the rod to form the L-ring and probably protects the motor/basal body from shearing forces during rotation.</text>
</comment>
<name>A0A5C6A3Y4_9BACT</name>